<reference evidence="4 5" key="1">
    <citation type="journal article" date="2014" name="Am. J. Bot.">
        <title>Genome assembly and annotation for red clover (Trifolium pratense; Fabaceae).</title>
        <authorList>
            <person name="Istvanek J."/>
            <person name="Jaros M."/>
            <person name="Krenek A."/>
            <person name="Repkova J."/>
        </authorList>
    </citation>
    <scope>NUCLEOTIDE SEQUENCE [LARGE SCALE GENOMIC DNA]</scope>
    <source>
        <strain evidence="5">cv. Tatra</strain>
        <tissue evidence="4">Young leaves</tissue>
    </source>
</reference>
<accession>A0A2K3JUG2</accession>
<evidence type="ECO:0000256" key="1">
    <source>
        <dbReference type="ARBA" id="ARBA00004184"/>
    </source>
</evidence>
<sequence>MDIYEIFESVLSYIYRGSTDITVDIAPDLLQIADYYLLDGLKTFCETKIPQILTLEIMPDIFKCARDYHGYDKIKDACTVFALKHYLEFRE</sequence>
<comment type="subcellular location">
    <subcellularLocation>
        <location evidence="1">Endomembrane system</location>
        <topology evidence="1">Peripheral membrane protein</topology>
    </subcellularLocation>
</comment>
<dbReference type="EMBL" id="ASHM01124379">
    <property type="protein sequence ID" value="PNX57636.1"/>
    <property type="molecule type" value="Genomic_DNA"/>
</dbReference>
<organism evidence="4 5">
    <name type="scientific">Trifolium pratense</name>
    <name type="common">Red clover</name>
    <dbReference type="NCBI Taxonomy" id="57577"/>
    <lineage>
        <taxon>Eukaryota</taxon>
        <taxon>Viridiplantae</taxon>
        <taxon>Streptophyta</taxon>
        <taxon>Embryophyta</taxon>
        <taxon>Tracheophyta</taxon>
        <taxon>Spermatophyta</taxon>
        <taxon>Magnoliopsida</taxon>
        <taxon>eudicotyledons</taxon>
        <taxon>Gunneridae</taxon>
        <taxon>Pentapetalae</taxon>
        <taxon>rosids</taxon>
        <taxon>fabids</taxon>
        <taxon>Fabales</taxon>
        <taxon>Fabaceae</taxon>
        <taxon>Papilionoideae</taxon>
        <taxon>50 kb inversion clade</taxon>
        <taxon>NPAAA clade</taxon>
        <taxon>Hologalegina</taxon>
        <taxon>IRL clade</taxon>
        <taxon>Trifolieae</taxon>
        <taxon>Trifolium</taxon>
    </lineage>
</organism>
<dbReference type="GO" id="GO:0012505">
    <property type="term" value="C:endomembrane system"/>
    <property type="evidence" value="ECO:0007669"/>
    <property type="project" value="UniProtKB-SubCell"/>
</dbReference>
<dbReference type="InterPro" id="IPR044282">
    <property type="entry name" value="ABAP1/ARIA"/>
</dbReference>
<comment type="caution">
    <text evidence="4">The sequence shown here is derived from an EMBL/GenBank/DDBJ whole genome shotgun (WGS) entry which is preliminary data.</text>
</comment>
<dbReference type="InterPro" id="IPR000210">
    <property type="entry name" value="BTB/POZ_dom"/>
</dbReference>
<dbReference type="InterPro" id="IPR011333">
    <property type="entry name" value="SKP1/BTB/POZ_sf"/>
</dbReference>
<dbReference type="Gene3D" id="3.30.710.10">
    <property type="entry name" value="Potassium Channel Kv1.1, Chain A"/>
    <property type="match status" value="1"/>
</dbReference>
<comment type="pathway">
    <text evidence="2">Protein modification; protein ubiquitination.</text>
</comment>
<evidence type="ECO:0000259" key="3">
    <source>
        <dbReference type="Pfam" id="PF00651"/>
    </source>
</evidence>
<dbReference type="PANTHER" id="PTHR46710">
    <property type="entry name" value="ARM REPEAT PROTEIN INTERACTING WITH ABF2"/>
    <property type="match status" value="1"/>
</dbReference>
<evidence type="ECO:0000313" key="5">
    <source>
        <dbReference type="Proteomes" id="UP000236291"/>
    </source>
</evidence>
<dbReference type="Pfam" id="PF00651">
    <property type="entry name" value="BTB"/>
    <property type="match status" value="1"/>
</dbReference>
<dbReference type="PANTHER" id="PTHR46710:SF1">
    <property type="entry name" value="ARM REPEAT PROTEIN INTERACTING WITH ABF2"/>
    <property type="match status" value="1"/>
</dbReference>
<reference evidence="4 5" key="2">
    <citation type="journal article" date="2017" name="Front. Plant Sci.">
        <title>Gene Classification and Mining of Molecular Markers Useful in Red Clover (Trifolium pratense) Breeding.</title>
        <authorList>
            <person name="Istvanek J."/>
            <person name="Dluhosova J."/>
            <person name="Dluhos P."/>
            <person name="Patkova L."/>
            <person name="Nedelnik J."/>
            <person name="Repkova J."/>
        </authorList>
    </citation>
    <scope>NUCLEOTIDE SEQUENCE [LARGE SCALE GENOMIC DNA]</scope>
    <source>
        <strain evidence="5">cv. Tatra</strain>
        <tissue evidence="4">Young leaves</tissue>
    </source>
</reference>
<feature type="non-terminal residue" evidence="4">
    <location>
        <position position="91"/>
    </location>
</feature>
<feature type="domain" description="BTB" evidence="3">
    <location>
        <begin position="4"/>
        <end position="51"/>
    </location>
</feature>
<dbReference type="SUPFAM" id="SSF54695">
    <property type="entry name" value="POZ domain"/>
    <property type="match status" value="1"/>
</dbReference>
<protein>
    <submittedName>
        <fullName evidence="4">Arm repeat protein interacting with abf2-like protein</fullName>
    </submittedName>
</protein>
<evidence type="ECO:0000313" key="4">
    <source>
        <dbReference type="EMBL" id="PNX57636.1"/>
    </source>
</evidence>
<dbReference type="AlphaFoldDB" id="A0A2K3JUG2"/>
<name>A0A2K3JUG2_TRIPR</name>
<evidence type="ECO:0000256" key="2">
    <source>
        <dbReference type="ARBA" id="ARBA00004906"/>
    </source>
</evidence>
<gene>
    <name evidence="4" type="ORF">L195_g058793</name>
</gene>
<proteinExistence type="predicted"/>
<dbReference type="Proteomes" id="UP000236291">
    <property type="component" value="Unassembled WGS sequence"/>
</dbReference>